<keyword evidence="2" id="KW-1185">Reference proteome</keyword>
<sequence>MAGRITVLTILLTLTTAGLAVLLHYQWNGSQSGKAEFSERLLSNGGENSDTNRKKHAPYSALPKSAYREVLERPLFTEGRIPPVIEKAQIVPVQENLALKLEGVVFVYERHIAIVRDLKSQELLRLPAGGDYKGWQVAEVGKGEVVLRKGKRSINLILEAGTSMPVRASRISPKQLLKKQKMPVLVPR</sequence>
<comment type="caution">
    <text evidence="1">The sequence shown here is derived from an EMBL/GenBank/DDBJ whole genome shotgun (WGS) entry which is preliminary data.</text>
</comment>
<reference evidence="1 2" key="1">
    <citation type="journal article" date="2018" name="ISME J.">
        <title>Endosymbiont genomes yield clues of tubeworm success.</title>
        <authorList>
            <person name="Li Y."/>
            <person name="Liles M.R."/>
            <person name="Halanych K.M."/>
        </authorList>
    </citation>
    <scope>NUCLEOTIDE SEQUENCE [LARGE SCALE GENOMIC DNA]</scope>
    <source>
        <strain evidence="1">A1462</strain>
    </source>
</reference>
<dbReference type="AlphaFoldDB" id="A0A370DLT1"/>
<name>A0A370DLT1_9GAMM</name>
<dbReference type="Proteomes" id="UP000254771">
    <property type="component" value="Unassembled WGS sequence"/>
</dbReference>
<proteinExistence type="predicted"/>
<accession>A0A370DLT1</accession>
<dbReference type="EMBL" id="QFXE01000011">
    <property type="protein sequence ID" value="RDH85862.1"/>
    <property type="molecule type" value="Genomic_DNA"/>
</dbReference>
<organism evidence="1 2">
    <name type="scientific">endosymbiont of Escarpia spicata</name>
    <dbReference type="NCBI Taxonomy" id="2200908"/>
    <lineage>
        <taxon>Bacteria</taxon>
        <taxon>Pseudomonadati</taxon>
        <taxon>Pseudomonadota</taxon>
        <taxon>Gammaproteobacteria</taxon>
        <taxon>sulfur-oxidizing symbionts</taxon>
    </lineage>
</organism>
<evidence type="ECO:0000313" key="2">
    <source>
        <dbReference type="Proteomes" id="UP000254771"/>
    </source>
</evidence>
<evidence type="ECO:0000313" key="1">
    <source>
        <dbReference type="EMBL" id="RDH85862.1"/>
    </source>
</evidence>
<protein>
    <recommendedName>
        <fullName evidence="3">Type II secretion system protein GspC N-terminal domain-containing protein</fullName>
    </recommendedName>
</protein>
<evidence type="ECO:0008006" key="3">
    <source>
        <dbReference type="Google" id="ProtNLM"/>
    </source>
</evidence>
<gene>
    <name evidence="1" type="ORF">DIZ78_09755</name>
</gene>